<protein>
    <submittedName>
        <fullName evidence="2">Uncharacterized protein</fullName>
    </submittedName>
</protein>
<feature type="compositionally biased region" description="Pro residues" evidence="1">
    <location>
        <begin position="169"/>
        <end position="206"/>
    </location>
</feature>
<gene>
    <name evidence="2" type="ORF">PENTCL1PPCAC_3349</name>
</gene>
<feature type="compositionally biased region" description="Acidic residues" evidence="1">
    <location>
        <begin position="209"/>
        <end position="219"/>
    </location>
</feature>
<proteinExistence type="predicted"/>
<evidence type="ECO:0000313" key="2">
    <source>
        <dbReference type="EMBL" id="GMS81174.1"/>
    </source>
</evidence>
<name>A0AAV5SM11_9BILA</name>
<feature type="non-terminal residue" evidence="2">
    <location>
        <position position="307"/>
    </location>
</feature>
<sequence length="307" mass="34077">MVFTMAYIAVGLALTTIAIEISADALKRLHYFGRKIENVAAVNIWFGGKKLTMKALVKNLGDQFNLPTMVVKDLNLDTFVENAIKVEAGEMETLRPPAFDPHPDELGVAFVEDGKSEKKRNSGPRDAEPAWIADPTPSPSPEPSPVWVPTPKVPTPVLSPKPPREPTPKPRTPTPEPTPAPTPEPVREPTPPPPPRPPTPPPPPREPTPESEPEPEPAYEEERLIPEPPKREFDELLILLSNSLPNYSYLRKLTAAELEEQKRGAYSDEAWRRYQEYQKQWKKFRTTNDPDGAAGMRLSPGGGGSVR</sequence>
<evidence type="ECO:0000313" key="3">
    <source>
        <dbReference type="Proteomes" id="UP001432027"/>
    </source>
</evidence>
<dbReference type="PRINTS" id="PR01217">
    <property type="entry name" value="PRICHEXTENSN"/>
</dbReference>
<feature type="compositionally biased region" description="Basic and acidic residues" evidence="1">
    <location>
        <begin position="113"/>
        <end position="128"/>
    </location>
</feature>
<feature type="region of interest" description="Disordered" evidence="1">
    <location>
        <begin position="283"/>
        <end position="307"/>
    </location>
</feature>
<feature type="compositionally biased region" description="Pro residues" evidence="1">
    <location>
        <begin position="136"/>
        <end position="161"/>
    </location>
</feature>
<reference evidence="2" key="1">
    <citation type="submission" date="2023-10" db="EMBL/GenBank/DDBJ databases">
        <title>Genome assembly of Pristionchus species.</title>
        <authorList>
            <person name="Yoshida K."/>
            <person name="Sommer R.J."/>
        </authorList>
    </citation>
    <scope>NUCLEOTIDE SEQUENCE</scope>
    <source>
        <strain evidence="2">RS0144</strain>
    </source>
</reference>
<accession>A0AAV5SM11</accession>
<keyword evidence="3" id="KW-1185">Reference proteome</keyword>
<feature type="compositionally biased region" description="Basic and acidic residues" evidence="1">
    <location>
        <begin position="220"/>
        <end position="229"/>
    </location>
</feature>
<dbReference type="Proteomes" id="UP001432027">
    <property type="component" value="Unassembled WGS sequence"/>
</dbReference>
<feature type="region of interest" description="Disordered" evidence="1">
    <location>
        <begin position="113"/>
        <end position="229"/>
    </location>
</feature>
<comment type="caution">
    <text evidence="2">The sequence shown here is derived from an EMBL/GenBank/DDBJ whole genome shotgun (WGS) entry which is preliminary data.</text>
</comment>
<organism evidence="2 3">
    <name type="scientific">Pristionchus entomophagus</name>
    <dbReference type="NCBI Taxonomy" id="358040"/>
    <lineage>
        <taxon>Eukaryota</taxon>
        <taxon>Metazoa</taxon>
        <taxon>Ecdysozoa</taxon>
        <taxon>Nematoda</taxon>
        <taxon>Chromadorea</taxon>
        <taxon>Rhabditida</taxon>
        <taxon>Rhabditina</taxon>
        <taxon>Diplogasteromorpha</taxon>
        <taxon>Diplogasteroidea</taxon>
        <taxon>Neodiplogasteridae</taxon>
        <taxon>Pristionchus</taxon>
    </lineage>
</organism>
<dbReference type="EMBL" id="BTSX01000001">
    <property type="protein sequence ID" value="GMS81174.1"/>
    <property type="molecule type" value="Genomic_DNA"/>
</dbReference>
<evidence type="ECO:0000256" key="1">
    <source>
        <dbReference type="SAM" id="MobiDB-lite"/>
    </source>
</evidence>
<dbReference type="AlphaFoldDB" id="A0AAV5SM11"/>